<comment type="similarity">
    <text evidence="2">Belongs to the TMEM19 family.</text>
</comment>
<feature type="transmembrane region" description="Helical" evidence="6">
    <location>
        <begin position="183"/>
        <end position="203"/>
    </location>
</feature>
<keyword evidence="7" id="KW-0418">Kinase</keyword>
<evidence type="ECO:0000256" key="1">
    <source>
        <dbReference type="ARBA" id="ARBA00004141"/>
    </source>
</evidence>
<evidence type="ECO:0000256" key="4">
    <source>
        <dbReference type="ARBA" id="ARBA00022989"/>
    </source>
</evidence>
<feature type="transmembrane region" description="Helical" evidence="6">
    <location>
        <begin position="88"/>
        <end position="105"/>
    </location>
</feature>
<evidence type="ECO:0000256" key="3">
    <source>
        <dbReference type="ARBA" id="ARBA00022692"/>
    </source>
</evidence>
<protein>
    <submittedName>
        <fullName evidence="7">Phytyl-phosphate kinase</fullName>
        <ecNumber evidence="7">2.7.4.-</ecNumber>
    </submittedName>
</protein>
<dbReference type="GO" id="GO:0016301">
    <property type="term" value="F:kinase activity"/>
    <property type="evidence" value="ECO:0007669"/>
    <property type="project" value="UniProtKB-KW"/>
</dbReference>
<dbReference type="AlphaFoldDB" id="A0A6J4SWY2"/>
<dbReference type="PANTHER" id="PTHR13353">
    <property type="entry name" value="TRANSMEMBRANE PROTEIN 19"/>
    <property type="match status" value="1"/>
</dbReference>
<feature type="transmembrane region" description="Helical" evidence="6">
    <location>
        <begin position="215"/>
        <end position="234"/>
    </location>
</feature>
<reference evidence="7" key="1">
    <citation type="submission" date="2020-02" db="EMBL/GenBank/DDBJ databases">
        <authorList>
            <person name="Meier V. D."/>
        </authorList>
    </citation>
    <scope>NUCLEOTIDE SEQUENCE</scope>
    <source>
        <strain evidence="7">AVDCRST_MAG12</strain>
    </source>
</reference>
<keyword evidence="4 6" id="KW-1133">Transmembrane helix</keyword>
<organism evidence="7">
    <name type="scientific">uncultured Rubrobacteraceae bacterium</name>
    <dbReference type="NCBI Taxonomy" id="349277"/>
    <lineage>
        <taxon>Bacteria</taxon>
        <taxon>Bacillati</taxon>
        <taxon>Actinomycetota</taxon>
        <taxon>Rubrobacteria</taxon>
        <taxon>Rubrobacterales</taxon>
        <taxon>Rubrobacteraceae</taxon>
        <taxon>environmental samples</taxon>
    </lineage>
</organism>
<evidence type="ECO:0000256" key="6">
    <source>
        <dbReference type="SAM" id="Phobius"/>
    </source>
</evidence>
<sequence length="235" mass="23135">MSSQVLLALPVTAAFAALACRLGMASPRGALGGLLVGTPVYACLGPQGFALLVLFVVGGSALTRLGYDRKRRAGGAQEHGGRRGARNALANAGVAVLCALLYALGLSDAFVAAYVAAVGAAFADTAESEVGQLSRRPPRLITTGRKVQPGTDGAVSLPGTLAGAAAAGLTAGLGLALGLVGGWGMAGLVALAAFLGTVADSLVGARLPRLGNEATNVLCTLVAAALALVLGFFIV</sequence>
<gene>
    <name evidence="7" type="ORF">AVDCRST_MAG12-3034</name>
</gene>
<dbReference type="PANTHER" id="PTHR13353:SF5">
    <property type="entry name" value="TRANSMEMBRANE PROTEIN 19"/>
    <property type="match status" value="1"/>
</dbReference>
<dbReference type="InterPro" id="IPR002794">
    <property type="entry name" value="DUF92_TMEM19"/>
</dbReference>
<evidence type="ECO:0000313" key="7">
    <source>
        <dbReference type="EMBL" id="CAA9507404.1"/>
    </source>
</evidence>
<feature type="transmembrane region" description="Helical" evidence="6">
    <location>
        <begin position="49"/>
        <end position="67"/>
    </location>
</feature>
<dbReference type="GO" id="GO:0016020">
    <property type="term" value="C:membrane"/>
    <property type="evidence" value="ECO:0007669"/>
    <property type="project" value="UniProtKB-SubCell"/>
</dbReference>
<proteinExistence type="inferred from homology"/>
<comment type="subcellular location">
    <subcellularLocation>
        <location evidence="1">Membrane</location>
        <topology evidence="1">Multi-pass membrane protein</topology>
    </subcellularLocation>
</comment>
<dbReference type="EMBL" id="CADCVK010000425">
    <property type="protein sequence ID" value="CAA9507404.1"/>
    <property type="molecule type" value="Genomic_DNA"/>
</dbReference>
<keyword evidence="3 6" id="KW-0812">Transmembrane</keyword>
<evidence type="ECO:0000256" key="2">
    <source>
        <dbReference type="ARBA" id="ARBA00009012"/>
    </source>
</evidence>
<dbReference type="EC" id="2.7.4.-" evidence="7"/>
<accession>A0A6J4SWY2</accession>
<feature type="transmembrane region" description="Helical" evidence="6">
    <location>
        <begin position="154"/>
        <end position="177"/>
    </location>
</feature>
<evidence type="ECO:0000256" key="5">
    <source>
        <dbReference type="ARBA" id="ARBA00023136"/>
    </source>
</evidence>
<keyword evidence="7" id="KW-0808">Transferase</keyword>
<name>A0A6J4SWY2_9ACTN</name>
<dbReference type="Pfam" id="PF01940">
    <property type="entry name" value="DUF92"/>
    <property type="match status" value="1"/>
</dbReference>
<keyword evidence="5 6" id="KW-0472">Membrane</keyword>